<dbReference type="GO" id="GO:0006491">
    <property type="term" value="P:N-glycan processing"/>
    <property type="evidence" value="ECO:0007669"/>
    <property type="project" value="TreeGrafter"/>
</dbReference>
<gene>
    <name evidence="4" type="ORF">M6B38_202830</name>
</gene>
<keyword evidence="5" id="KW-1185">Reference proteome</keyword>
<evidence type="ECO:0000256" key="1">
    <source>
        <dbReference type="SAM" id="Phobius"/>
    </source>
</evidence>
<keyword evidence="1" id="KW-0472">Membrane</keyword>
<feature type="transmembrane region" description="Helical" evidence="1">
    <location>
        <begin position="173"/>
        <end position="194"/>
    </location>
</feature>
<keyword evidence="1" id="KW-0812">Transmembrane</keyword>
<dbReference type="PANTHER" id="PTHR12630:SF1">
    <property type="entry name" value="GLUCOSIDASE 2 SUBUNIT BETA"/>
    <property type="match status" value="1"/>
</dbReference>
<evidence type="ECO:0000259" key="3">
    <source>
        <dbReference type="Pfam" id="PF12999"/>
    </source>
</evidence>
<dbReference type="EMBL" id="JANAVB010038836">
    <property type="protein sequence ID" value="KAJ6800339.1"/>
    <property type="molecule type" value="Genomic_DNA"/>
</dbReference>
<name>A0AAX6E8U3_IRIPA</name>
<feature type="domain" description="Glucosidase II beta subunit N-terminal" evidence="3">
    <location>
        <begin position="31"/>
        <end position="145"/>
    </location>
</feature>
<dbReference type="AlphaFoldDB" id="A0AAX6E8U3"/>
<sequence length="247" mass="27945">MGIGDDRLLLLVVLLLLASSLQLLHAFPFLGISPQDKKYYLDGAVIFCKDGSKSFPRSRLNDNFCDCPDGTDEPGTSACPESKFYCRNAGDAPRFLFSSRVNDDICDCCDGSDEYDSATVCPNTCPKDQNDLDIRSDHRDLPKLGDSKENHVSEQKRISRVDLEDLIQNLKGFRVAVIIELVSLICILALCLFYRCNRTRRRRSLLRNWAVVFKLAWKAMSNGRRTNARIIWCSLLMKSYNITVNSS</sequence>
<protein>
    <submittedName>
        <fullName evidence="4">Glucosidase 2 subunit beta isoform X3</fullName>
    </submittedName>
</protein>
<dbReference type="Proteomes" id="UP001140949">
    <property type="component" value="Unassembled WGS sequence"/>
</dbReference>
<feature type="signal peptide" evidence="2">
    <location>
        <begin position="1"/>
        <end position="26"/>
    </location>
</feature>
<evidence type="ECO:0000256" key="2">
    <source>
        <dbReference type="SAM" id="SignalP"/>
    </source>
</evidence>
<keyword evidence="2" id="KW-0732">Signal</keyword>
<feature type="chain" id="PRO_5043399607" evidence="2">
    <location>
        <begin position="27"/>
        <end position="247"/>
    </location>
</feature>
<dbReference type="PANTHER" id="PTHR12630">
    <property type="entry name" value="N-LINKED OLIGOSACCHARIDE PROCESSING"/>
    <property type="match status" value="1"/>
</dbReference>
<proteinExistence type="predicted"/>
<dbReference type="InterPro" id="IPR039794">
    <property type="entry name" value="Gtb1-like"/>
</dbReference>
<dbReference type="GO" id="GO:0017177">
    <property type="term" value="C:glucosidase II complex"/>
    <property type="evidence" value="ECO:0007669"/>
    <property type="project" value="TreeGrafter"/>
</dbReference>
<dbReference type="InterPro" id="IPR028146">
    <property type="entry name" value="PRKCSH_N"/>
</dbReference>
<dbReference type="Pfam" id="PF12999">
    <property type="entry name" value="PRKCSH-like"/>
    <property type="match status" value="1"/>
</dbReference>
<evidence type="ECO:0000313" key="5">
    <source>
        <dbReference type="Proteomes" id="UP001140949"/>
    </source>
</evidence>
<comment type="caution">
    <text evidence="4">The sequence shown here is derived from an EMBL/GenBank/DDBJ whole genome shotgun (WGS) entry which is preliminary data.</text>
</comment>
<accession>A0AAX6E8U3</accession>
<reference evidence="4" key="2">
    <citation type="submission" date="2023-04" db="EMBL/GenBank/DDBJ databases">
        <authorList>
            <person name="Bruccoleri R.E."/>
            <person name="Oakeley E.J."/>
            <person name="Faust A.-M."/>
            <person name="Dessus-Babus S."/>
            <person name="Altorfer M."/>
            <person name="Burckhardt D."/>
            <person name="Oertli M."/>
            <person name="Naumann U."/>
            <person name="Petersen F."/>
            <person name="Wong J."/>
        </authorList>
    </citation>
    <scope>NUCLEOTIDE SEQUENCE</scope>
    <source>
        <strain evidence="4">GSM-AAB239-AS_SAM_17_03QT</strain>
        <tissue evidence="4">Leaf</tissue>
    </source>
</reference>
<reference evidence="4" key="1">
    <citation type="journal article" date="2023" name="GigaByte">
        <title>Genome assembly of the bearded iris, Iris pallida Lam.</title>
        <authorList>
            <person name="Bruccoleri R.E."/>
            <person name="Oakeley E.J."/>
            <person name="Faust A.M.E."/>
            <person name="Altorfer M."/>
            <person name="Dessus-Babus S."/>
            <person name="Burckhardt D."/>
            <person name="Oertli M."/>
            <person name="Naumann U."/>
            <person name="Petersen F."/>
            <person name="Wong J."/>
        </authorList>
    </citation>
    <scope>NUCLEOTIDE SEQUENCE</scope>
    <source>
        <strain evidence="4">GSM-AAB239-AS_SAM_17_03QT</strain>
    </source>
</reference>
<organism evidence="4 5">
    <name type="scientific">Iris pallida</name>
    <name type="common">Sweet iris</name>
    <dbReference type="NCBI Taxonomy" id="29817"/>
    <lineage>
        <taxon>Eukaryota</taxon>
        <taxon>Viridiplantae</taxon>
        <taxon>Streptophyta</taxon>
        <taxon>Embryophyta</taxon>
        <taxon>Tracheophyta</taxon>
        <taxon>Spermatophyta</taxon>
        <taxon>Magnoliopsida</taxon>
        <taxon>Liliopsida</taxon>
        <taxon>Asparagales</taxon>
        <taxon>Iridaceae</taxon>
        <taxon>Iridoideae</taxon>
        <taxon>Irideae</taxon>
        <taxon>Iris</taxon>
    </lineage>
</organism>
<keyword evidence="1" id="KW-1133">Transmembrane helix</keyword>
<evidence type="ECO:0000313" key="4">
    <source>
        <dbReference type="EMBL" id="KAJ6800339.1"/>
    </source>
</evidence>